<dbReference type="InterPro" id="IPR029058">
    <property type="entry name" value="AB_hydrolase_fold"/>
</dbReference>
<evidence type="ECO:0000256" key="1">
    <source>
        <dbReference type="SAM" id="SignalP"/>
    </source>
</evidence>
<feature type="signal peptide" evidence="1">
    <location>
        <begin position="1"/>
        <end position="24"/>
    </location>
</feature>
<dbReference type="OrthoDB" id="294702at2759"/>
<dbReference type="SUPFAM" id="SSF53474">
    <property type="entry name" value="alpha/beta-Hydrolases"/>
    <property type="match status" value="1"/>
</dbReference>
<organism evidence="2 3">
    <name type="scientific">Triparma laevis f. longispina</name>
    <dbReference type="NCBI Taxonomy" id="1714387"/>
    <lineage>
        <taxon>Eukaryota</taxon>
        <taxon>Sar</taxon>
        <taxon>Stramenopiles</taxon>
        <taxon>Ochrophyta</taxon>
        <taxon>Bolidophyceae</taxon>
        <taxon>Parmales</taxon>
        <taxon>Triparmaceae</taxon>
        <taxon>Triparma</taxon>
    </lineage>
</organism>
<gene>
    <name evidence="2" type="ORF">TrLO_g11638</name>
</gene>
<keyword evidence="3" id="KW-1185">Reference proteome</keyword>
<keyword evidence="1" id="KW-0732">Signal</keyword>
<feature type="chain" id="PRO_5040762820" description="AB hydrolase-1 domain-containing protein" evidence="1">
    <location>
        <begin position="25"/>
        <end position="344"/>
    </location>
</feature>
<dbReference type="EMBL" id="BRXW01000088">
    <property type="protein sequence ID" value="GMI05516.1"/>
    <property type="molecule type" value="Genomic_DNA"/>
</dbReference>
<name>A0A9W7F7K8_9STRA</name>
<comment type="caution">
    <text evidence="2">The sequence shown here is derived from an EMBL/GenBank/DDBJ whole genome shotgun (WGS) entry which is preliminary data.</text>
</comment>
<dbReference type="Gene3D" id="3.40.50.1820">
    <property type="entry name" value="alpha/beta hydrolase"/>
    <property type="match status" value="1"/>
</dbReference>
<protein>
    <recommendedName>
        <fullName evidence="4">AB hydrolase-1 domain-containing protein</fullName>
    </recommendedName>
</protein>
<evidence type="ECO:0000313" key="3">
    <source>
        <dbReference type="Proteomes" id="UP001165122"/>
    </source>
</evidence>
<evidence type="ECO:0008006" key="4">
    <source>
        <dbReference type="Google" id="ProtNLM"/>
    </source>
</evidence>
<proteinExistence type="predicted"/>
<accession>A0A9W7F7K8</accession>
<evidence type="ECO:0000313" key="2">
    <source>
        <dbReference type="EMBL" id="GMI05516.1"/>
    </source>
</evidence>
<sequence>MGLYGRILVLLIAYLLAIIRHGSSELNKKKTSTKNPTLVKSASDVTDGVGLLWETGEGEFLCFQVDGWEGRGDKVVLYMAGLMGSRLESFRSSASSKEKKLLITIDRPGLGCTPTWGEGGGDTRYVRVAAAALGLVEGLGVGGRGIEVVGWSSGGAFALAVGARGGEGGGGVKVNHISTVASDPQWAVVSWPTLLANPAHIGLYAVVKLKVPRRIIARGALLVVELLQGLEGLLGISALRDLNYNFGESMKNGMESALAVAEEIGLERSKEWGFLVEDCCREGVAVTIYHSRGDRLVPFAASSDLLSRIGVDTAAVKELPPDGFRLFEEGHLIMETYWELIVEG</sequence>
<dbReference type="AlphaFoldDB" id="A0A9W7F7K8"/>
<reference evidence="3" key="1">
    <citation type="journal article" date="2023" name="Commun. Biol.">
        <title>Genome analysis of Parmales, the sister group of diatoms, reveals the evolutionary specialization of diatoms from phago-mixotrophs to photoautotrophs.</title>
        <authorList>
            <person name="Ban H."/>
            <person name="Sato S."/>
            <person name="Yoshikawa S."/>
            <person name="Yamada K."/>
            <person name="Nakamura Y."/>
            <person name="Ichinomiya M."/>
            <person name="Sato N."/>
            <person name="Blanc-Mathieu R."/>
            <person name="Endo H."/>
            <person name="Kuwata A."/>
            <person name="Ogata H."/>
        </authorList>
    </citation>
    <scope>NUCLEOTIDE SEQUENCE [LARGE SCALE GENOMIC DNA]</scope>
    <source>
        <strain evidence="3">NIES 3700</strain>
    </source>
</reference>
<dbReference type="Proteomes" id="UP001165122">
    <property type="component" value="Unassembled WGS sequence"/>
</dbReference>